<protein>
    <submittedName>
        <fullName evidence="1">Uncharacterized protein</fullName>
    </submittedName>
</protein>
<sequence>STDFEISYPPARSRLDTKKEGNLGAGWLPNKYELTGQQWIQADLDEVMFITGVITQGREHYWFTYTFLYGETEENLKEYGQILEVNNDYNTKVIKPIEPPV</sequence>
<reference evidence="1" key="1">
    <citation type="submission" date="2022-03" db="EMBL/GenBank/DDBJ databases">
        <authorList>
            <person name="Martin C."/>
        </authorList>
    </citation>
    <scope>NUCLEOTIDE SEQUENCE</scope>
</reference>
<dbReference type="AlphaFoldDB" id="A0A8J1UP96"/>
<comment type="caution">
    <text evidence="1">The sequence shown here is derived from an EMBL/GenBank/DDBJ whole genome shotgun (WGS) entry which is preliminary data.</text>
</comment>
<dbReference type="Gene3D" id="2.60.120.260">
    <property type="entry name" value="Galactose-binding domain-like"/>
    <property type="match status" value="1"/>
</dbReference>
<feature type="non-terminal residue" evidence="1">
    <location>
        <position position="1"/>
    </location>
</feature>
<dbReference type="SUPFAM" id="SSF49785">
    <property type="entry name" value="Galactose-binding domain-like"/>
    <property type="match status" value="1"/>
</dbReference>
<dbReference type="InterPro" id="IPR000421">
    <property type="entry name" value="FA58C"/>
</dbReference>
<dbReference type="PANTHER" id="PTHR24543">
    <property type="entry name" value="MULTICOPPER OXIDASE-RELATED"/>
    <property type="match status" value="1"/>
</dbReference>
<dbReference type="Proteomes" id="UP000749559">
    <property type="component" value="Unassembled WGS sequence"/>
</dbReference>
<organism evidence="1 2">
    <name type="scientific">Owenia fusiformis</name>
    <name type="common">Polychaete worm</name>
    <dbReference type="NCBI Taxonomy" id="6347"/>
    <lineage>
        <taxon>Eukaryota</taxon>
        <taxon>Metazoa</taxon>
        <taxon>Spiralia</taxon>
        <taxon>Lophotrochozoa</taxon>
        <taxon>Annelida</taxon>
        <taxon>Polychaeta</taxon>
        <taxon>Sedentaria</taxon>
        <taxon>Canalipalpata</taxon>
        <taxon>Sabellida</taxon>
        <taxon>Oweniida</taxon>
        <taxon>Oweniidae</taxon>
        <taxon>Owenia</taxon>
    </lineage>
</organism>
<gene>
    <name evidence="1" type="ORF">OFUS_LOCUS18012</name>
</gene>
<accession>A0A8J1UP96</accession>
<keyword evidence="2" id="KW-1185">Reference proteome</keyword>
<evidence type="ECO:0000313" key="1">
    <source>
        <dbReference type="EMBL" id="CAH1793125.1"/>
    </source>
</evidence>
<evidence type="ECO:0000313" key="2">
    <source>
        <dbReference type="Proteomes" id="UP000749559"/>
    </source>
</evidence>
<proteinExistence type="predicted"/>
<dbReference type="EMBL" id="CAIIXF020000008">
    <property type="protein sequence ID" value="CAH1793125.1"/>
    <property type="molecule type" value="Genomic_DNA"/>
</dbReference>
<dbReference type="PROSITE" id="PS01285">
    <property type="entry name" value="FA58C_1"/>
    <property type="match status" value="1"/>
</dbReference>
<dbReference type="InterPro" id="IPR008979">
    <property type="entry name" value="Galactose-bd-like_sf"/>
</dbReference>
<dbReference type="PROSITE" id="PS50022">
    <property type="entry name" value="FA58C_3"/>
    <property type="match status" value="1"/>
</dbReference>
<dbReference type="Pfam" id="PF00754">
    <property type="entry name" value="F5_F8_type_C"/>
    <property type="match status" value="1"/>
</dbReference>
<feature type="non-terminal residue" evidence="1">
    <location>
        <position position="101"/>
    </location>
</feature>
<name>A0A8J1UP96_OWEFU</name>